<evidence type="ECO:0000313" key="2">
    <source>
        <dbReference type="Proteomes" id="UP000276282"/>
    </source>
</evidence>
<dbReference type="OrthoDB" id="396512at2"/>
<proteinExistence type="predicted"/>
<dbReference type="RefSeq" id="WP_121346601.1">
    <property type="nucleotide sequence ID" value="NZ_RBLG01000004.1"/>
</dbReference>
<organism evidence="1 2">
    <name type="scientific">Gillisia mitskevichiae</name>
    <dbReference type="NCBI Taxonomy" id="270921"/>
    <lineage>
        <taxon>Bacteria</taxon>
        <taxon>Pseudomonadati</taxon>
        <taxon>Bacteroidota</taxon>
        <taxon>Flavobacteriia</taxon>
        <taxon>Flavobacteriales</taxon>
        <taxon>Flavobacteriaceae</taxon>
        <taxon>Gillisia</taxon>
    </lineage>
</organism>
<gene>
    <name evidence="1" type="ORF">BC962_2819</name>
</gene>
<evidence type="ECO:0000313" key="1">
    <source>
        <dbReference type="EMBL" id="RKS45143.1"/>
    </source>
</evidence>
<dbReference type="AlphaFoldDB" id="A0A495P3Q6"/>
<accession>A0A495P3Q6</accession>
<sequence length="393" mass="45587">MIVINSPEITAQDEFTVISSLIEIDGKEERLWYKFPQKFQQFLVTENLDAFLVGILVLGLKTGNNIKLESPVSARLYYTLNHYLIPALCLANPKFQKINIFAEVLNESDLNFGKLAGTGLSCGVDSFATYYDHLTEKGSYRIQFFTFLNAGSHGDLGGENPRMVYQKKLLQIKKFGKEENLEVISIDTNLSEILNINFQSTHTLRNFSCILNLQKLFKNYYYASPNRFDEFSLNSIDSGDYDLLNVSMLSTESINFFSSAANLTRTERTNLITNYSQTYKYLDVCTNSSIQNNWGNCSECEKCLRTELTLELLGKLHLYDKVFNIKKYYKNKNRFIGKVLATKEENVFNKDLWNLLKEKNQIHFIHYIECISFKFKSHKKEFKKFIKKKSKRC</sequence>
<protein>
    <recommendedName>
        <fullName evidence="3">7-cyano-7-deazaguanine synthase in queuosine biosynthesis</fullName>
    </recommendedName>
</protein>
<dbReference type="EMBL" id="RBLG01000004">
    <property type="protein sequence ID" value="RKS45143.1"/>
    <property type="molecule type" value="Genomic_DNA"/>
</dbReference>
<comment type="caution">
    <text evidence="1">The sequence shown here is derived from an EMBL/GenBank/DDBJ whole genome shotgun (WGS) entry which is preliminary data.</text>
</comment>
<dbReference type="Proteomes" id="UP000276282">
    <property type="component" value="Unassembled WGS sequence"/>
</dbReference>
<evidence type="ECO:0008006" key="3">
    <source>
        <dbReference type="Google" id="ProtNLM"/>
    </source>
</evidence>
<name>A0A495P3Q6_9FLAO</name>
<keyword evidence="2" id="KW-1185">Reference proteome</keyword>
<reference evidence="1 2" key="1">
    <citation type="submission" date="2018-10" db="EMBL/GenBank/DDBJ databases">
        <title>Genomic Encyclopedia of Archaeal and Bacterial Type Strains, Phase II (KMG-II): from individual species to whole genera.</title>
        <authorList>
            <person name="Goeker M."/>
        </authorList>
    </citation>
    <scope>NUCLEOTIDE SEQUENCE [LARGE SCALE GENOMIC DNA]</scope>
    <source>
        <strain evidence="1 2">DSM 19839</strain>
    </source>
</reference>